<dbReference type="RefSeq" id="WP_053583206.1">
    <property type="nucleotide sequence ID" value="NZ_LGRV01000003.1"/>
</dbReference>
<gene>
    <name evidence="1" type="ORF">AEA09_07295</name>
</gene>
<keyword evidence="2" id="KW-1185">Reference proteome</keyword>
<protein>
    <recommendedName>
        <fullName evidence="3">Secreted protein</fullName>
    </recommendedName>
</protein>
<accession>A0ABR5K0V9</accession>
<dbReference type="EMBL" id="LGRV01000003">
    <property type="protein sequence ID" value="KOS68379.1"/>
    <property type="molecule type" value="Genomic_DNA"/>
</dbReference>
<evidence type="ECO:0008006" key="3">
    <source>
        <dbReference type="Google" id="ProtNLM"/>
    </source>
</evidence>
<organism evidence="1 2">
    <name type="scientific">Lysinibacillus contaminans</name>
    <dbReference type="NCBI Taxonomy" id="1293441"/>
    <lineage>
        <taxon>Bacteria</taxon>
        <taxon>Bacillati</taxon>
        <taxon>Bacillota</taxon>
        <taxon>Bacilli</taxon>
        <taxon>Bacillales</taxon>
        <taxon>Bacillaceae</taxon>
        <taxon>Lysinibacillus</taxon>
    </lineage>
</organism>
<dbReference type="Proteomes" id="UP000050668">
    <property type="component" value="Unassembled WGS sequence"/>
</dbReference>
<name>A0ABR5K0V9_9BACI</name>
<reference evidence="2" key="1">
    <citation type="submission" date="2015-07" db="EMBL/GenBank/DDBJ databases">
        <title>Fjat-14205 dsm 2895.</title>
        <authorList>
            <person name="Liu B."/>
            <person name="Wang J."/>
            <person name="Zhu Y."/>
            <person name="Liu G."/>
            <person name="Chen Q."/>
            <person name="Chen Z."/>
            <person name="Lan J."/>
            <person name="Che J."/>
            <person name="Ge C."/>
            <person name="Shi H."/>
            <person name="Pan Z."/>
            <person name="Liu X."/>
        </authorList>
    </citation>
    <scope>NUCLEOTIDE SEQUENCE [LARGE SCALE GENOMIC DNA]</scope>
    <source>
        <strain evidence="2">DSM 25560</strain>
    </source>
</reference>
<sequence>MVKRYFWFLFIAIDQLFNTLLGGYPDETLSSRIGKHQQCPVCRFMCWLLNFIDKDHCLKSIELDEGNRDNKH</sequence>
<evidence type="ECO:0000313" key="2">
    <source>
        <dbReference type="Proteomes" id="UP000050668"/>
    </source>
</evidence>
<comment type="caution">
    <text evidence="1">The sequence shown here is derived from an EMBL/GenBank/DDBJ whole genome shotgun (WGS) entry which is preliminary data.</text>
</comment>
<proteinExistence type="predicted"/>
<evidence type="ECO:0000313" key="1">
    <source>
        <dbReference type="EMBL" id="KOS68379.1"/>
    </source>
</evidence>